<dbReference type="Proteomes" id="UP001190640">
    <property type="component" value="Chromosome 7"/>
</dbReference>
<keyword evidence="7" id="KW-1015">Disulfide bond</keyword>
<evidence type="ECO:0000256" key="3">
    <source>
        <dbReference type="ARBA" id="ARBA00022475"/>
    </source>
</evidence>
<evidence type="ECO:0000256" key="10">
    <source>
        <dbReference type="SAM" id="SignalP"/>
    </source>
</evidence>
<dbReference type="SMART" id="SM00134">
    <property type="entry name" value="LU"/>
    <property type="match status" value="1"/>
</dbReference>
<keyword evidence="3" id="KW-1003">Cell membrane</keyword>
<keyword evidence="9" id="KW-0812">Transmembrane</keyword>
<gene>
    <name evidence="13" type="primary">LOC129334114</name>
</gene>
<dbReference type="GO" id="GO:0030550">
    <property type="term" value="F:acetylcholine receptor inhibitor activity"/>
    <property type="evidence" value="ECO:0007669"/>
    <property type="project" value="TreeGrafter"/>
</dbReference>
<dbReference type="FunFam" id="2.10.60.10:FF:000003">
    <property type="entry name" value="lymphocyte antigen 6E isoform X1"/>
    <property type="match status" value="1"/>
</dbReference>
<sequence>MKAAAALVLAALLGAQGAFSLVCWWCDGAESNWGCWRWQWCSDSDNYCATTYVGGGFGGYSSQSISKGCIPVCPQGGVDIGIAAASVKCCSSSLCNISGASSVKTNYLILAVGILASFVYLLGGRL</sequence>
<keyword evidence="9" id="KW-1133">Transmembrane helix</keyword>
<feature type="chain" id="PRO_5041634592" evidence="10">
    <location>
        <begin position="21"/>
        <end position="126"/>
    </location>
</feature>
<evidence type="ECO:0000256" key="9">
    <source>
        <dbReference type="SAM" id="Phobius"/>
    </source>
</evidence>
<dbReference type="GO" id="GO:0005886">
    <property type="term" value="C:plasma membrane"/>
    <property type="evidence" value="ECO:0007669"/>
    <property type="project" value="UniProtKB-SubCell"/>
</dbReference>
<comment type="subcellular location">
    <subcellularLocation>
        <location evidence="1">Cell membrane</location>
    </subcellularLocation>
    <subcellularLocation>
        <location evidence="2">Secreted</location>
    </subcellularLocation>
</comment>
<reference evidence="13" key="1">
    <citation type="submission" date="2025-08" db="UniProtKB">
        <authorList>
            <consortium name="RefSeq"/>
        </authorList>
    </citation>
    <scope>IDENTIFICATION</scope>
    <source>
        <tissue evidence="13">Blood</tissue>
    </source>
</reference>
<evidence type="ECO:0000256" key="8">
    <source>
        <dbReference type="ARBA" id="ARBA00023180"/>
    </source>
</evidence>
<evidence type="ECO:0000256" key="5">
    <source>
        <dbReference type="ARBA" id="ARBA00022729"/>
    </source>
</evidence>
<dbReference type="PANTHER" id="PTHR16983:SF30">
    <property type="entry name" value="LYMPHOCYTE ANTIGEN 6 COMPLEX, LOCUS E-RELATED"/>
    <property type="match status" value="1"/>
</dbReference>
<name>A0AA97L728_EUBMA</name>
<keyword evidence="12" id="KW-1185">Reference proteome</keyword>
<dbReference type="KEGG" id="emc:129334114"/>
<evidence type="ECO:0000256" key="2">
    <source>
        <dbReference type="ARBA" id="ARBA00004613"/>
    </source>
</evidence>
<dbReference type="Gene3D" id="2.10.60.10">
    <property type="entry name" value="CD59"/>
    <property type="match status" value="1"/>
</dbReference>
<dbReference type="GeneID" id="129334114"/>
<evidence type="ECO:0000313" key="13">
    <source>
        <dbReference type="RefSeq" id="XP_054842042.1"/>
    </source>
</evidence>
<evidence type="ECO:0000256" key="7">
    <source>
        <dbReference type="ARBA" id="ARBA00023157"/>
    </source>
</evidence>
<dbReference type="InterPro" id="IPR035076">
    <property type="entry name" value="Toxin/TOLIP"/>
</dbReference>
<protein>
    <submittedName>
        <fullName evidence="13">Lymphocyte antigen 6E-like</fullName>
    </submittedName>
</protein>
<dbReference type="AlphaFoldDB" id="A0AA97L728"/>
<dbReference type="Pfam" id="PF00087">
    <property type="entry name" value="Toxin_TOLIP"/>
    <property type="match status" value="1"/>
</dbReference>
<evidence type="ECO:0000256" key="6">
    <source>
        <dbReference type="ARBA" id="ARBA00023136"/>
    </source>
</evidence>
<evidence type="ECO:0000313" key="12">
    <source>
        <dbReference type="Proteomes" id="UP001190640"/>
    </source>
</evidence>
<dbReference type="SUPFAM" id="SSF57302">
    <property type="entry name" value="Snake toxin-like"/>
    <property type="match status" value="1"/>
</dbReference>
<dbReference type="GO" id="GO:0005576">
    <property type="term" value="C:extracellular region"/>
    <property type="evidence" value="ECO:0007669"/>
    <property type="project" value="UniProtKB-SubCell"/>
</dbReference>
<evidence type="ECO:0000256" key="4">
    <source>
        <dbReference type="ARBA" id="ARBA00022525"/>
    </source>
</evidence>
<dbReference type="RefSeq" id="XP_054842042.1">
    <property type="nucleotide sequence ID" value="XM_054986067.1"/>
</dbReference>
<evidence type="ECO:0000256" key="1">
    <source>
        <dbReference type="ARBA" id="ARBA00004236"/>
    </source>
</evidence>
<keyword evidence="4" id="KW-0964">Secreted</keyword>
<keyword evidence="8" id="KW-0325">Glycoprotein</keyword>
<feature type="transmembrane region" description="Helical" evidence="9">
    <location>
        <begin position="107"/>
        <end position="123"/>
    </location>
</feature>
<proteinExistence type="predicted"/>
<keyword evidence="5 10" id="KW-0732">Signal</keyword>
<dbReference type="InterPro" id="IPR051110">
    <property type="entry name" value="Ly-6/neurotoxin-like_GPI-ap"/>
</dbReference>
<feature type="signal peptide" evidence="10">
    <location>
        <begin position="1"/>
        <end position="20"/>
    </location>
</feature>
<keyword evidence="6 9" id="KW-0472">Membrane</keyword>
<evidence type="ECO:0000259" key="11">
    <source>
        <dbReference type="SMART" id="SM00134"/>
    </source>
</evidence>
<accession>A0AA97L728</accession>
<feature type="domain" description="UPAR/Ly6" evidence="11">
    <location>
        <begin position="21"/>
        <end position="110"/>
    </location>
</feature>
<dbReference type="PANTHER" id="PTHR16983">
    <property type="entry name" value="UPAR/LY6 DOMAIN-CONTAINING PROTEIN"/>
    <property type="match status" value="1"/>
</dbReference>
<dbReference type="CDD" id="cd23543">
    <property type="entry name" value="TFP_LU_ECD_Ly6E"/>
    <property type="match status" value="1"/>
</dbReference>
<organism evidence="12 13">
    <name type="scientific">Eublepharis macularius</name>
    <name type="common">Leopard gecko</name>
    <name type="synonym">Cyrtodactylus macularius</name>
    <dbReference type="NCBI Taxonomy" id="481883"/>
    <lineage>
        <taxon>Eukaryota</taxon>
        <taxon>Metazoa</taxon>
        <taxon>Chordata</taxon>
        <taxon>Craniata</taxon>
        <taxon>Vertebrata</taxon>
        <taxon>Euteleostomi</taxon>
        <taxon>Lepidosauria</taxon>
        <taxon>Squamata</taxon>
        <taxon>Bifurcata</taxon>
        <taxon>Gekkota</taxon>
        <taxon>Eublepharidae</taxon>
        <taxon>Eublepharinae</taxon>
        <taxon>Eublepharis</taxon>
    </lineage>
</organism>
<dbReference type="InterPro" id="IPR016054">
    <property type="entry name" value="LY6_UPA_recep-like"/>
</dbReference>
<dbReference type="InterPro" id="IPR045860">
    <property type="entry name" value="Snake_toxin-like_sf"/>
</dbReference>